<proteinExistence type="predicted"/>
<protein>
    <submittedName>
        <fullName evidence="1">Uncharacterized protein</fullName>
    </submittedName>
</protein>
<sequence length="69" mass="7505">ATLIAYFSQRIAIASQQQAKSSDGEVEMGIEEELIRDAPGSSITLRRKLNIVDSEQKLSQNGNNGSQLV</sequence>
<dbReference type="Proteomes" id="UP000324800">
    <property type="component" value="Unassembled WGS sequence"/>
</dbReference>
<organism evidence="1 2">
    <name type="scientific">Streblomastix strix</name>
    <dbReference type="NCBI Taxonomy" id="222440"/>
    <lineage>
        <taxon>Eukaryota</taxon>
        <taxon>Metamonada</taxon>
        <taxon>Preaxostyla</taxon>
        <taxon>Oxymonadida</taxon>
        <taxon>Streblomastigidae</taxon>
        <taxon>Streblomastix</taxon>
    </lineage>
</organism>
<evidence type="ECO:0000313" key="2">
    <source>
        <dbReference type="Proteomes" id="UP000324800"/>
    </source>
</evidence>
<feature type="non-terminal residue" evidence="1">
    <location>
        <position position="1"/>
    </location>
</feature>
<dbReference type="AlphaFoldDB" id="A0A5J4R6B6"/>
<dbReference type="EMBL" id="SNRW01043272">
    <property type="protein sequence ID" value="KAA6328641.1"/>
    <property type="molecule type" value="Genomic_DNA"/>
</dbReference>
<evidence type="ECO:0000313" key="1">
    <source>
        <dbReference type="EMBL" id="KAA6328641.1"/>
    </source>
</evidence>
<gene>
    <name evidence="1" type="ORF">EZS28_053694</name>
</gene>
<comment type="caution">
    <text evidence="1">The sequence shown here is derived from an EMBL/GenBank/DDBJ whole genome shotgun (WGS) entry which is preliminary data.</text>
</comment>
<accession>A0A5J4R6B6</accession>
<name>A0A5J4R6B6_9EUKA</name>
<reference evidence="1 2" key="1">
    <citation type="submission" date="2019-03" db="EMBL/GenBank/DDBJ databases">
        <title>Single cell metagenomics reveals metabolic interactions within the superorganism composed of flagellate Streblomastix strix and complex community of Bacteroidetes bacteria on its surface.</title>
        <authorList>
            <person name="Treitli S.C."/>
            <person name="Kolisko M."/>
            <person name="Husnik F."/>
            <person name="Keeling P."/>
            <person name="Hampl V."/>
        </authorList>
    </citation>
    <scope>NUCLEOTIDE SEQUENCE [LARGE SCALE GENOMIC DNA]</scope>
    <source>
        <strain evidence="1">ST1C</strain>
    </source>
</reference>